<evidence type="ECO:0000256" key="1">
    <source>
        <dbReference type="ARBA" id="ARBA00001947"/>
    </source>
</evidence>
<feature type="binding site" evidence="7">
    <location>
        <position position="265"/>
    </location>
    <ligand>
        <name>Zn(2+)</name>
        <dbReference type="ChEBI" id="CHEBI:29105"/>
    </ligand>
</feature>
<evidence type="ECO:0000256" key="7">
    <source>
        <dbReference type="PROSITE-ProRule" id="PRU00236"/>
    </source>
</evidence>
<dbReference type="PANTHER" id="PTHR11085">
    <property type="entry name" value="NAD-DEPENDENT PROTEIN DEACYLASE SIRTUIN-5, MITOCHONDRIAL-RELATED"/>
    <property type="match status" value="1"/>
</dbReference>
<evidence type="ECO:0000256" key="8">
    <source>
        <dbReference type="SAM" id="MobiDB-lite"/>
    </source>
</evidence>
<dbReference type="PANTHER" id="PTHR11085:SF9">
    <property type="entry name" value="NAD-DEPENDENT PROTEIN DEACETYLASE SIRTUIN-1"/>
    <property type="match status" value="1"/>
</dbReference>
<evidence type="ECO:0000256" key="2">
    <source>
        <dbReference type="ARBA" id="ARBA00006924"/>
    </source>
</evidence>
<feature type="region of interest" description="Disordered" evidence="8">
    <location>
        <begin position="273"/>
        <end position="306"/>
    </location>
</feature>
<dbReference type="GO" id="GO:0005634">
    <property type="term" value="C:nucleus"/>
    <property type="evidence" value="ECO:0007669"/>
    <property type="project" value="TreeGrafter"/>
</dbReference>
<protein>
    <submittedName>
        <fullName evidence="10">SIR2-domain-containing protein</fullName>
    </submittedName>
</protein>
<dbReference type="GO" id="GO:0046970">
    <property type="term" value="F:histone H4K16 deacetylase activity, NAD-dependent"/>
    <property type="evidence" value="ECO:0007669"/>
    <property type="project" value="TreeGrafter"/>
</dbReference>
<feature type="active site" description="Proton acceptor" evidence="7">
    <location>
        <position position="233"/>
    </location>
</feature>
<dbReference type="InterPro" id="IPR026590">
    <property type="entry name" value="Ssirtuin_cat_dom"/>
</dbReference>
<evidence type="ECO:0000313" key="10">
    <source>
        <dbReference type="EMBL" id="KAF2094491.1"/>
    </source>
</evidence>
<dbReference type="Pfam" id="PF02146">
    <property type="entry name" value="SIR2"/>
    <property type="match status" value="1"/>
</dbReference>
<keyword evidence="6" id="KW-0520">NAD</keyword>
<keyword evidence="4 7" id="KW-0479">Metal-binding</keyword>
<evidence type="ECO:0000313" key="11">
    <source>
        <dbReference type="Proteomes" id="UP000799772"/>
    </source>
</evidence>
<dbReference type="PROSITE" id="PS50305">
    <property type="entry name" value="SIRTUIN"/>
    <property type="match status" value="1"/>
</dbReference>
<evidence type="ECO:0000256" key="6">
    <source>
        <dbReference type="ARBA" id="ARBA00023027"/>
    </source>
</evidence>
<comment type="similarity">
    <text evidence="2">Belongs to the sirtuin family. Class I subfamily.</text>
</comment>
<feature type="binding site" evidence="7">
    <location>
        <position position="241"/>
    </location>
    <ligand>
        <name>Zn(2+)</name>
        <dbReference type="ChEBI" id="CHEBI:29105"/>
    </ligand>
</feature>
<gene>
    <name evidence="10" type="ORF">NA57DRAFT_24178</name>
</gene>
<keyword evidence="5 7" id="KW-0862">Zinc</keyword>
<sequence length="423" mass="48302">DEADEEGWETESIYDDLLNEDKPYVYVPGPDVCSPEECAYYKAKLHQYGLEDFVRRTISTHVITAKKLCTAFGVNPPPYVYCCSDEAYYPLLGLAIARELNRRLKLPQYNTIEDAAELLRKAQNIIVITGAGISTSLGIPDFRSKNTGFYSRLRSMGFEEPEQVFDIHEFDENPRIFYSLAADILPDTPKWSPTHQFIRVLQDQGKLLRNYTQNIDNVEANAGILPEKLVQCHGSWATATCRKCGHKIPGTELFDDVKAKRVSRCKQCEQTLRAPRPGMKRKRSSTSNKARKWDDDDDDSDGAYDIPEPGVMKPDITFFGEQLPKDFFDKIRDVDKDKVDLVIVIGTSMKVAPVSEIPSFLRYDVPQIYISRDPIYHIDFDINLLGYSDDVVTELCRRARWDLKHEKVSNDQQFDVAVAEDSK</sequence>
<keyword evidence="11" id="KW-1185">Reference proteome</keyword>
<dbReference type="InterPro" id="IPR026591">
    <property type="entry name" value="Sirtuin_cat_small_dom_sf"/>
</dbReference>
<keyword evidence="3" id="KW-0808">Transferase</keyword>
<name>A0A9P4I3N7_9PEZI</name>
<evidence type="ECO:0000259" key="9">
    <source>
        <dbReference type="PROSITE" id="PS50305"/>
    </source>
</evidence>
<dbReference type="GO" id="GO:0070403">
    <property type="term" value="F:NAD+ binding"/>
    <property type="evidence" value="ECO:0007669"/>
    <property type="project" value="InterPro"/>
</dbReference>
<dbReference type="InterPro" id="IPR050134">
    <property type="entry name" value="NAD-dep_sirtuin_deacylases"/>
</dbReference>
<dbReference type="GO" id="GO:0046872">
    <property type="term" value="F:metal ion binding"/>
    <property type="evidence" value="ECO:0007669"/>
    <property type="project" value="UniProtKB-KW"/>
</dbReference>
<feature type="non-terminal residue" evidence="10">
    <location>
        <position position="423"/>
    </location>
</feature>
<feature type="binding site" evidence="7">
    <location>
        <position position="268"/>
    </location>
    <ligand>
        <name>Zn(2+)</name>
        <dbReference type="ChEBI" id="CHEBI:29105"/>
    </ligand>
</feature>
<evidence type="ECO:0000256" key="5">
    <source>
        <dbReference type="ARBA" id="ARBA00022833"/>
    </source>
</evidence>
<dbReference type="Gene3D" id="3.30.1600.10">
    <property type="entry name" value="SIR2/SIRT2 'Small Domain"/>
    <property type="match status" value="1"/>
</dbReference>
<dbReference type="EMBL" id="ML978134">
    <property type="protein sequence ID" value="KAF2094491.1"/>
    <property type="molecule type" value="Genomic_DNA"/>
</dbReference>
<feature type="binding site" evidence="7">
    <location>
        <position position="244"/>
    </location>
    <ligand>
        <name>Zn(2+)</name>
        <dbReference type="ChEBI" id="CHEBI:29105"/>
    </ligand>
</feature>
<comment type="caution">
    <text evidence="10">The sequence shown here is derived from an EMBL/GenBank/DDBJ whole genome shotgun (WGS) entry which is preliminary data.</text>
</comment>
<comment type="cofactor">
    <cofactor evidence="1">
        <name>Zn(2+)</name>
        <dbReference type="ChEBI" id="CHEBI:29105"/>
    </cofactor>
</comment>
<evidence type="ECO:0000256" key="3">
    <source>
        <dbReference type="ARBA" id="ARBA00022679"/>
    </source>
</evidence>
<dbReference type="InterPro" id="IPR003000">
    <property type="entry name" value="Sirtuin"/>
</dbReference>
<evidence type="ECO:0000256" key="4">
    <source>
        <dbReference type="ARBA" id="ARBA00022723"/>
    </source>
</evidence>
<dbReference type="Gene3D" id="3.40.50.1220">
    <property type="entry name" value="TPP-binding domain"/>
    <property type="match status" value="1"/>
</dbReference>
<dbReference type="OrthoDB" id="420264at2759"/>
<reference evidence="10" key="1">
    <citation type="journal article" date="2020" name="Stud. Mycol.">
        <title>101 Dothideomycetes genomes: a test case for predicting lifestyles and emergence of pathogens.</title>
        <authorList>
            <person name="Haridas S."/>
            <person name="Albert R."/>
            <person name="Binder M."/>
            <person name="Bloem J."/>
            <person name="Labutti K."/>
            <person name="Salamov A."/>
            <person name="Andreopoulos B."/>
            <person name="Baker S."/>
            <person name="Barry K."/>
            <person name="Bills G."/>
            <person name="Bluhm B."/>
            <person name="Cannon C."/>
            <person name="Castanera R."/>
            <person name="Culley D."/>
            <person name="Daum C."/>
            <person name="Ezra D."/>
            <person name="Gonzalez J."/>
            <person name="Henrissat B."/>
            <person name="Kuo A."/>
            <person name="Liang C."/>
            <person name="Lipzen A."/>
            <person name="Lutzoni F."/>
            <person name="Magnuson J."/>
            <person name="Mondo S."/>
            <person name="Nolan M."/>
            <person name="Ohm R."/>
            <person name="Pangilinan J."/>
            <person name="Park H.-J."/>
            <person name="Ramirez L."/>
            <person name="Alfaro M."/>
            <person name="Sun H."/>
            <person name="Tritt A."/>
            <person name="Yoshinaga Y."/>
            <person name="Zwiers L.-H."/>
            <person name="Turgeon B."/>
            <person name="Goodwin S."/>
            <person name="Spatafora J."/>
            <person name="Crous P."/>
            <person name="Grigoriev I."/>
        </authorList>
    </citation>
    <scope>NUCLEOTIDE SEQUENCE</scope>
    <source>
        <strain evidence="10">CBS 133067</strain>
    </source>
</reference>
<feature type="domain" description="Deacetylase sirtuin-type" evidence="9">
    <location>
        <begin position="105"/>
        <end position="402"/>
    </location>
</feature>
<organism evidence="10 11">
    <name type="scientific">Rhizodiscina lignyota</name>
    <dbReference type="NCBI Taxonomy" id="1504668"/>
    <lineage>
        <taxon>Eukaryota</taxon>
        <taxon>Fungi</taxon>
        <taxon>Dikarya</taxon>
        <taxon>Ascomycota</taxon>
        <taxon>Pezizomycotina</taxon>
        <taxon>Dothideomycetes</taxon>
        <taxon>Pleosporomycetidae</taxon>
        <taxon>Aulographales</taxon>
        <taxon>Rhizodiscinaceae</taxon>
        <taxon>Rhizodiscina</taxon>
    </lineage>
</organism>
<dbReference type="InterPro" id="IPR029035">
    <property type="entry name" value="DHS-like_NAD/FAD-binding_dom"/>
</dbReference>
<dbReference type="AlphaFoldDB" id="A0A9P4I3N7"/>
<dbReference type="SUPFAM" id="SSF52467">
    <property type="entry name" value="DHS-like NAD/FAD-binding domain"/>
    <property type="match status" value="1"/>
</dbReference>
<feature type="non-terminal residue" evidence="10">
    <location>
        <position position="1"/>
    </location>
</feature>
<proteinExistence type="inferred from homology"/>
<accession>A0A9P4I3N7</accession>
<dbReference type="Proteomes" id="UP000799772">
    <property type="component" value="Unassembled WGS sequence"/>
</dbReference>